<proteinExistence type="predicted"/>
<reference evidence="1 2" key="1">
    <citation type="submission" date="2020-07" db="EMBL/GenBank/DDBJ databases">
        <title>Genomic Encyclopedia of Type Strains, Phase IV (KMG-V): Genome sequencing to study the core and pangenomes of soil and plant-associated prokaryotes.</title>
        <authorList>
            <person name="Whitman W."/>
        </authorList>
    </citation>
    <scope>NUCLEOTIDE SEQUENCE [LARGE SCALE GENOMIC DNA]</scope>
    <source>
        <strain evidence="1 2">AN3</strain>
    </source>
</reference>
<protein>
    <submittedName>
        <fullName evidence="1">Uncharacterized protein</fullName>
    </submittedName>
</protein>
<dbReference type="AlphaFoldDB" id="A0A839ES39"/>
<dbReference type="RefSeq" id="WP_182552294.1">
    <property type="nucleotide sequence ID" value="NZ_JACGXN010000016.1"/>
</dbReference>
<comment type="caution">
    <text evidence="1">The sequence shown here is derived from an EMBL/GenBank/DDBJ whole genome shotgun (WGS) entry which is preliminary data.</text>
</comment>
<sequence length="116" mass="12585">MSTRKVKSKAIRAGYDWSIRINFAGSSVSFPSTATFVAQVRRDPTATDILATMTTADLGVQRVDTNTIDLVLAGYKTVNWPERTAYIDVVRTDGGIQHLGFSLAVPVILPITRGVS</sequence>
<evidence type="ECO:0000313" key="2">
    <source>
        <dbReference type="Proteomes" id="UP000549052"/>
    </source>
</evidence>
<organism evidence="1 2">
    <name type="scientific">Phyllobacterium myrsinacearum</name>
    <dbReference type="NCBI Taxonomy" id="28101"/>
    <lineage>
        <taxon>Bacteria</taxon>
        <taxon>Pseudomonadati</taxon>
        <taxon>Pseudomonadota</taxon>
        <taxon>Alphaproteobacteria</taxon>
        <taxon>Hyphomicrobiales</taxon>
        <taxon>Phyllobacteriaceae</taxon>
        <taxon>Phyllobacterium</taxon>
    </lineage>
</organism>
<dbReference type="Proteomes" id="UP000549052">
    <property type="component" value="Unassembled WGS sequence"/>
</dbReference>
<accession>A0A839ES39</accession>
<name>A0A839ES39_9HYPH</name>
<dbReference type="EMBL" id="JACGXN010000016">
    <property type="protein sequence ID" value="MBA8881749.1"/>
    <property type="molecule type" value="Genomic_DNA"/>
</dbReference>
<keyword evidence="2" id="KW-1185">Reference proteome</keyword>
<gene>
    <name evidence="1" type="ORF">FHW16_005494</name>
</gene>
<evidence type="ECO:0000313" key="1">
    <source>
        <dbReference type="EMBL" id="MBA8881749.1"/>
    </source>
</evidence>